<reference evidence="2 3" key="2">
    <citation type="submission" date="2018-11" db="EMBL/GenBank/DDBJ databases">
        <authorList>
            <consortium name="Pathogen Informatics"/>
        </authorList>
    </citation>
    <scope>NUCLEOTIDE SEQUENCE [LARGE SCALE GENOMIC DNA]</scope>
    <source>
        <strain evidence="2 3">NST_G2</strain>
    </source>
</reference>
<accession>A0A183TN09</accession>
<feature type="region of interest" description="Disordered" evidence="1">
    <location>
        <begin position="1"/>
        <end position="22"/>
    </location>
</feature>
<reference evidence="4" key="1">
    <citation type="submission" date="2016-06" db="UniProtKB">
        <authorList>
            <consortium name="WormBaseParasite"/>
        </authorList>
    </citation>
    <scope>IDENTIFICATION</scope>
</reference>
<gene>
    <name evidence="2" type="ORF">SSLN_LOCUS17858</name>
</gene>
<evidence type="ECO:0000313" key="2">
    <source>
        <dbReference type="EMBL" id="VDM04244.1"/>
    </source>
</evidence>
<evidence type="ECO:0000313" key="4">
    <source>
        <dbReference type="WBParaSite" id="SSLN_0001853201-mRNA-1"/>
    </source>
</evidence>
<organism evidence="4">
    <name type="scientific">Schistocephalus solidus</name>
    <name type="common">Tapeworm</name>
    <dbReference type="NCBI Taxonomy" id="70667"/>
    <lineage>
        <taxon>Eukaryota</taxon>
        <taxon>Metazoa</taxon>
        <taxon>Spiralia</taxon>
        <taxon>Lophotrochozoa</taxon>
        <taxon>Platyhelminthes</taxon>
        <taxon>Cestoda</taxon>
        <taxon>Eucestoda</taxon>
        <taxon>Diphyllobothriidea</taxon>
        <taxon>Diphyllobothriidae</taxon>
        <taxon>Schistocephalus</taxon>
    </lineage>
</organism>
<dbReference type="EMBL" id="UYSU01043223">
    <property type="protein sequence ID" value="VDM04244.1"/>
    <property type="molecule type" value="Genomic_DNA"/>
</dbReference>
<dbReference type="OrthoDB" id="6252092at2759"/>
<proteinExistence type="predicted"/>
<dbReference type="WBParaSite" id="SSLN_0001853201-mRNA-1">
    <property type="protein sequence ID" value="SSLN_0001853201-mRNA-1"/>
    <property type="gene ID" value="SSLN_0001853201"/>
</dbReference>
<evidence type="ECO:0000256" key="1">
    <source>
        <dbReference type="SAM" id="MobiDB-lite"/>
    </source>
</evidence>
<protein>
    <submittedName>
        <fullName evidence="2 4">Uncharacterized protein</fullName>
    </submittedName>
</protein>
<evidence type="ECO:0000313" key="3">
    <source>
        <dbReference type="Proteomes" id="UP000275846"/>
    </source>
</evidence>
<feature type="compositionally biased region" description="Low complexity" evidence="1">
    <location>
        <begin position="11"/>
        <end position="22"/>
    </location>
</feature>
<dbReference type="Proteomes" id="UP000275846">
    <property type="component" value="Unassembled WGS sequence"/>
</dbReference>
<feature type="compositionally biased region" description="Polar residues" evidence="1">
    <location>
        <begin position="1"/>
        <end position="10"/>
    </location>
</feature>
<keyword evidence="3" id="KW-1185">Reference proteome</keyword>
<dbReference type="AlphaFoldDB" id="A0A183TN09"/>
<sequence length="170" mass="18469">MEENARPSTQSSSPSSNNKPLSKFGEFICAGCICVPRRHRQSPPYVISVGGEEPAVEKPETRLNETATIPNEPSVTHGDAQVILVEPVLNPPESPDKALTPISDNRVDAIITGPPPPPLIAKEAWQLPAILRGETVSESRVNFQSGAAPMFMWKFGDEEDSFEHQPSEAD</sequence>
<name>A0A183TN09_SCHSO</name>